<dbReference type="EMBL" id="AVOT02031002">
    <property type="protein sequence ID" value="MBW0524368.1"/>
    <property type="molecule type" value="Genomic_DNA"/>
</dbReference>
<evidence type="ECO:0000313" key="1">
    <source>
        <dbReference type="EMBL" id="MBW0524368.1"/>
    </source>
</evidence>
<sequence>MGQQTGRWILFSNWQKVPTDGKIAPKKLVEDFEKEKEELTKKMKEAESKEALPKPNQMNIIQLKKDDSAIAIAKVKNWGIWQPPTISSANKPLLNNYELENTKERNSRAENINQDAFILHSKVKIPINKRPNIPGAYIEDEKKAEEKTIISIKYKKPQLAQKQDNFVENSHQVLDSEEVKDSKEKLKIHEELATINTADFNLKLKEESSPGILSSRKENRNTCSQISQAIKSDNFKNPEEIRRKKLTKPFSPIKALKSLSKGIFKNNWKSIIKPVVTIVSFTSQSKGLSSQIDESALNSLKEVSFKYDIFKKKDIITQNHLKIQKKNIDIILKSEESQSLNEIWNDTFENSHYNNNTYSQEISTSNEGSSKIDKKPNFHQNESVLPQGIIDPSLRFHQVSITGATPKNKFNNLENSQIYFPSNFENIDPRILMEGISEENRSYPSMENIDPRVIREELDLAKTMENPIGGNDQNQVKEMPFCLEEEPLKMEFPCFTSTRKDIECSFRTVHNINEANIDESTYENSINSLSQLAIKKELNQQKTLHPQGKFPGEAYNNSNIEK</sequence>
<dbReference type="AlphaFoldDB" id="A0A9Q3ESU5"/>
<comment type="caution">
    <text evidence="1">The sequence shown here is derived from an EMBL/GenBank/DDBJ whole genome shotgun (WGS) entry which is preliminary data.</text>
</comment>
<organism evidence="1 2">
    <name type="scientific">Austropuccinia psidii MF-1</name>
    <dbReference type="NCBI Taxonomy" id="1389203"/>
    <lineage>
        <taxon>Eukaryota</taxon>
        <taxon>Fungi</taxon>
        <taxon>Dikarya</taxon>
        <taxon>Basidiomycota</taxon>
        <taxon>Pucciniomycotina</taxon>
        <taxon>Pucciniomycetes</taxon>
        <taxon>Pucciniales</taxon>
        <taxon>Sphaerophragmiaceae</taxon>
        <taxon>Austropuccinia</taxon>
    </lineage>
</organism>
<dbReference type="Proteomes" id="UP000765509">
    <property type="component" value="Unassembled WGS sequence"/>
</dbReference>
<keyword evidence="2" id="KW-1185">Reference proteome</keyword>
<protein>
    <submittedName>
        <fullName evidence="1">Uncharacterized protein</fullName>
    </submittedName>
</protein>
<proteinExistence type="predicted"/>
<evidence type="ECO:0000313" key="2">
    <source>
        <dbReference type="Proteomes" id="UP000765509"/>
    </source>
</evidence>
<reference evidence="1" key="1">
    <citation type="submission" date="2021-03" db="EMBL/GenBank/DDBJ databases">
        <title>Draft genome sequence of rust myrtle Austropuccinia psidii MF-1, a brazilian biotype.</title>
        <authorList>
            <person name="Quecine M.C."/>
            <person name="Pachon D.M.R."/>
            <person name="Bonatelli M.L."/>
            <person name="Correr F.H."/>
            <person name="Franceschini L.M."/>
            <person name="Leite T.F."/>
            <person name="Margarido G.R.A."/>
            <person name="Almeida C.A."/>
            <person name="Ferrarezi J.A."/>
            <person name="Labate C.A."/>
        </authorList>
    </citation>
    <scope>NUCLEOTIDE SEQUENCE</scope>
    <source>
        <strain evidence="1">MF-1</strain>
    </source>
</reference>
<accession>A0A9Q3ESU5</accession>
<name>A0A9Q3ESU5_9BASI</name>
<gene>
    <name evidence="1" type="ORF">O181_064083</name>
</gene>